<dbReference type="Gene3D" id="3.20.20.80">
    <property type="entry name" value="Glycosidases"/>
    <property type="match status" value="1"/>
</dbReference>
<dbReference type="SUPFAM" id="SSF57492">
    <property type="entry name" value="Trefoil"/>
    <property type="match status" value="2"/>
</dbReference>
<feature type="domain" description="P-type" evidence="6">
    <location>
        <begin position="506"/>
        <end position="551"/>
    </location>
</feature>
<protein>
    <recommendedName>
        <fullName evidence="6">P-type domain-containing protein</fullName>
    </recommendedName>
</protein>
<feature type="disulfide bond" evidence="4">
    <location>
        <begin position="470"/>
        <end position="485"/>
    </location>
</feature>
<dbReference type="InterPro" id="IPR013785">
    <property type="entry name" value="Aldolase_TIM"/>
</dbReference>
<dbReference type="EMBL" id="JADGJH010000630">
    <property type="protein sequence ID" value="KAJ3125120.1"/>
    <property type="molecule type" value="Genomic_DNA"/>
</dbReference>
<keyword evidence="5" id="KW-0732">Signal</keyword>
<dbReference type="Gene3D" id="3.20.20.70">
    <property type="entry name" value="Aldolase class I"/>
    <property type="match status" value="1"/>
</dbReference>
<dbReference type="InterPro" id="IPR017994">
    <property type="entry name" value="P_trefoil_chordata"/>
</dbReference>
<accession>A0AAD5T4K0</accession>
<dbReference type="GO" id="GO:0005615">
    <property type="term" value="C:extracellular space"/>
    <property type="evidence" value="ECO:0007669"/>
    <property type="project" value="TreeGrafter"/>
</dbReference>
<proteinExistence type="predicted"/>
<evidence type="ECO:0000256" key="1">
    <source>
        <dbReference type="ARBA" id="ARBA00004613"/>
    </source>
</evidence>
<dbReference type="PROSITE" id="PS51448">
    <property type="entry name" value="P_TREFOIL_2"/>
    <property type="match status" value="2"/>
</dbReference>
<evidence type="ECO:0000256" key="2">
    <source>
        <dbReference type="ARBA" id="ARBA00022525"/>
    </source>
</evidence>
<evidence type="ECO:0000256" key="3">
    <source>
        <dbReference type="ARBA" id="ARBA00023157"/>
    </source>
</evidence>
<dbReference type="Pfam" id="PF00088">
    <property type="entry name" value="Trefoil"/>
    <property type="match status" value="2"/>
</dbReference>
<evidence type="ECO:0000256" key="4">
    <source>
        <dbReference type="PROSITE-ProRule" id="PRU00779"/>
    </source>
</evidence>
<dbReference type="InterPro" id="IPR005197">
    <property type="entry name" value="Glyco_hydro_71"/>
</dbReference>
<comment type="subcellular location">
    <subcellularLocation>
        <location evidence="1">Secreted</location>
    </subcellularLocation>
</comment>
<feature type="domain" description="P-type" evidence="6">
    <location>
        <begin position="456"/>
        <end position="500"/>
    </location>
</feature>
<evidence type="ECO:0000313" key="7">
    <source>
        <dbReference type="EMBL" id="KAJ3125120.1"/>
    </source>
</evidence>
<dbReference type="SMART" id="SM00018">
    <property type="entry name" value="PD"/>
    <property type="match status" value="2"/>
</dbReference>
<dbReference type="InterPro" id="IPR017957">
    <property type="entry name" value="P_trefoil_CS"/>
</dbReference>
<keyword evidence="8" id="KW-1185">Reference proteome</keyword>
<dbReference type="PROSITE" id="PS00025">
    <property type="entry name" value="P_TREFOIL_1"/>
    <property type="match status" value="2"/>
</dbReference>
<feature type="chain" id="PRO_5041981246" description="P-type domain-containing protein" evidence="5">
    <location>
        <begin position="22"/>
        <end position="745"/>
    </location>
</feature>
<feature type="disulfide bond" evidence="4">
    <location>
        <begin position="521"/>
        <end position="536"/>
    </location>
</feature>
<sequence>MVLDILRTVFVLASAFLAANAAPAAGPRSVFAHFMVDNAASYSQSNWASDMLLAQQAGIDGFALNIPSSSPNTAVQLPLAYAAAQSVGFSLFLSFDFDGEGPFTESQLVSILQSVSSLPAQFLVNGLPFVSTFEGPAQASLWAAVRQTVPLFLVPDWGSLGPAGVTTNLAIIDGAFQWGTWPTGATNMNTDLDSAYIDALGSKPYMMPVSPWFYTNLPSLGKNWLWRGDDLWFDRWQEVIQLQPAFVEIISWNDYGESHYVGPIVEAGIYPGAQTYVDNMPHQDFLDLLPYFISAYKNNGVYPTITQDKLHFWHRLSPAADGGNGGTTGNDGAYQTTVDPNSIVQDEIFVTVLLTSGASVNVYIGSSLVSTQTYSSSGAYHFSVPFSNGQLGVVTVNIVRSGITTVSVTGAQSITDSPANGLTNYNAYVAGSGLGTSTTTATTATTSSTTTATVAASCASTISGPQRIDCGTTSTTQVSCVTSGCCWNVLSGYPNCYYSSLVIGPATCGTTPLAASSRINCGTSASTSSSCVSSGCCWSPLSGSSYCYQPVSTTTTTTIPTTTTTTITTTTTTSAPASGNGTPSNSNGFTFSAAGLIEWAEACDWTGGDIANELTTGELCGSTCEGYSGCTRFTWTEYNGGTCWLKNNSATGPISNSGTGTVCDDQVDITLSTGGFWFSGQKHADRIAVEAIEKGKVDAVAFGALFLVNPDLSVRFEKVKELNTPNVATYYSDGALGYTDCPALN</sequence>
<organism evidence="7 8">
    <name type="scientific">Physocladia obscura</name>
    <dbReference type="NCBI Taxonomy" id="109957"/>
    <lineage>
        <taxon>Eukaryota</taxon>
        <taxon>Fungi</taxon>
        <taxon>Fungi incertae sedis</taxon>
        <taxon>Chytridiomycota</taxon>
        <taxon>Chytridiomycota incertae sedis</taxon>
        <taxon>Chytridiomycetes</taxon>
        <taxon>Chytridiales</taxon>
        <taxon>Chytriomycetaceae</taxon>
        <taxon>Physocladia</taxon>
    </lineage>
</organism>
<name>A0AAD5T4K0_9FUNG</name>
<comment type="caution">
    <text evidence="4">Lacks conserved residue(s) required for the propagation of feature annotation.</text>
</comment>
<dbReference type="Gene3D" id="3.50.4.10">
    <property type="entry name" value="Hepatocyte Growth Factor"/>
    <property type="match status" value="1"/>
</dbReference>
<evidence type="ECO:0000256" key="5">
    <source>
        <dbReference type="SAM" id="SignalP"/>
    </source>
</evidence>
<dbReference type="AlphaFoldDB" id="A0AAD5T4K0"/>
<dbReference type="GO" id="GO:0051118">
    <property type="term" value="F:glucan endo-1,3-alpha-glucosidase activity"/>
    <property type="evidence" value="ECO:0007669"/>
    <property type="project" value="InterPro"/>
</dbReference>
<dbReference type="CDD" id="cd00111">
    <property type="entry name" value="Trefoil"/>
    <property type="match status" value="1"/>
</dbReference>
<keyword evidence="3 4" id="KW-1015">Disulfide bond</keyword>
<dbReference type="SUPFAM" id="SSF51395">
    <property type="entry name" value="FMN-linked oxidoreductases"/>
    <property type="match status" value="1"/>
</dbReference>
<gene>
    <name evidence="7" type="ORF">HK100_010985</name>
</gene>
<feature type="signal peptide" evidence="5">
    <location>
        <begin position="1"/>
        <end position="21"/>
    </location>
</feature>
<dbReference type="Gene3D" id="4.10.110.10">
    <property type="entry name" value="Spasmolytic Protein, domain 1"/>
    <property type="match status" value="2"/>
</dbReference>
<evidence type="ECO:0000313" key="8">
    <source>
        <dbReference type="Proteomes" id="UP001211907"/>
    </source>
</evidence>
<dbReference type="PANTHER" id="PTHR13826:SF14">
    <property type="entry name" value="TREFOIL FACTOR 2"/>
    <property type="match status" value="1"/>
</dbReference>
<dbReference type="InterPro" id="IPR000519">
    <property type="entry name" value="P_trefoil_dom"/>
</dbReference>
<dbReference type="PANTHER" id="PTHR13826">
    <property type="entry name" value="INTESTINAL TREFOIL FACTOR-RELATED"/>
    <property type="match status" value="1"/>
</dbReference>
<keyword evidence="2" id="KW-0964">Secreted</keyword>
<comment type="caution">
    <text evidence="7">The sequence shown here is derived from an EMBL/GenBank/DDBJ whole genome shotgun (WGS) entry which is preliminary data.</text>
</comment>
<dbReference type="InterPro" id="IPR044913">
    <property type="entry name" value="P_trefoil_dom_sf"/>
</dbReference>
<dbReference type="CDD" id="cd11577">
    <property type="entry name" value="GH71"/>
    <property type="match status" value="1"/>
</dbReference>
<reference evidence="7" key="1">
    <citation type="submission" date="2020-05" db="EMBL/GenBank/DDBJ databases">
        <title>Phylogenomic resolution of chytrid fungi.</title>
        <authorList>
            <person name="Stajich J.E."/>
            <person name="Amses K."/>
            <person name="Simmons R."/>
            <person name="Seto K."/>
            <person name="Myers J."/>
            <person name="Bonds A."/>
            <person name="Quandt C.A."/>
            <person name="Barry K."/>
            <person name="Liu P."/>
            <person name="Grigoriev I."/>
            <person name="Longcore J.E."/>
            <person name="James T.Y."/>
        </authorList>
    </citation>
    <scope>NUCLEOTIDE SEQUENCE</scope>
    <source>
        <strain evidence="7">JEL0513</strain>
    </source>
</reference>
<dbReference type="Proteomes" id="UP001211907">
    <property type="component" value="Unassembled WGS sequence"/>
</dbReference>
<dbReference type="Pfam" id="PF03659">
    <property type="entry name" value="Glyco_hydro_71"/>
    <property type="match status" value="1"/>
</dbReference>
<evidence type="ECO:0000259" key="6">
    <source>
        <dbReference type="PROSITE" id="PS51448"/>
    </source>
</evidence>